<evidence type="ECO:0000313" key="10">
    <source>
        <dbReference type="EMBL" id="QHI39320.1"/>
    </source>
</evidence>
<evidence type="ECO:0000256" key="2">
    <source>
        <dbReference type="ARBA" id="ARBA00022670"/>
    </source>
</evidence>
<dbReference type="RefSeq" id="WP_160131799.1">
    <property type="nucleotide sequence ID" value="NZ_CP019288.1"/>
</dbReference>
<dbReference type="NCBIfam" id="TIGR04183">
    <property type="entry name" value="Por_Secre_tail"/>
    <property type="match status" value="1"/>
</dbReference>
<dbReference type="InterPro" id="IPR000209">
    <property type="entry name" value="Peptidase_S8/S53_dom"/>
</dbReference>
<dbReference type="OrthoDB" id="1055762at2"/>
<dbReference type="PANTHER" id="PTHR43806:SF11">
    <property type="entry name" value="CEREVISIN-RELATED"/>
    <property type="match status" value="1"/>
</dbReference>
<dbReference type="PROSITE" id="PS51892">
    <property type="entry name" value="SUBTILASE"/>
    <property type="match status" value="1"/>
</dbReference>
<keyword evidence="4 7" id="KW-0378">Hydrolase</keyword>
<dbReference type="Pfam" id="PF18962">
    <property type="entry name" value="Por_Secre_tail"/>
    <property type="match status" value="1"/>
</dbReference>
<evidence type="ECO:0000259" key="9">
    <source>
        <dbReference type="Pfam" id="PF18962"/>
    </source>
</evidence>
<evidence type="ECO:0000313" key="11">
    <source>
        <dbReference type="Proteomes" id="UP000464657"/>
    </source>
</evidence>
<feature type="domain" description="Peptidase S8/S53" evidence="8">
    <location>
        <begin position="178"/>
        <end position="467"/>
    </location>
</feature>
<dbReference type="InterPro" id="IPR026444">
    <property type="entry name" value="Secre_tail"/>
</dbReference>
<evidence type="ECO:0000256" key="5">
    <source>
        <dbReference type="ARBA" id="ARBA00022825"/>
    </source>
</evidence>
<dbReference type="GO" id="GO:0006508">
    <property type="term" value="P:proteolysis"/>
    <property type="evidence" value="ECO:0007669"/>
    <property type="project" value="UniProtKB-KW"/>
</dbReference>
<dbReference type="EC" id="3.4.21.-" evidence="10"/>
<dbReference type="EMBL" id="CP019288">
    <property type="protein sequence ID" value="QHI39320.1"/>
    <property type="molecule type" value="Genomic_DNA"/>
</dbReference>
<accession>A0A7L4ZSH5</accession>
<feature type="active site" description="Charge relay system" evidence="6 7">
    <location>
        <position position="419"/>
    </location>
</feature>
<evidence type="ECO:0000256" key="1">
    <source>
        <dbReference type="ARBA" id="ARBA00011073"/>
    </source>
</evidence>
<evidence type="ECO:0000256" key="7">
    <source>
        <dbReference type="PROSITE-ProRule" id="PRU01240"/>
    </source>
</evidence>
<feature type="domain" description="Secretion system C-terminal sorting" evidence="9">
    <location>
        <begin position="581"/>
        <end position="650"/>
    </location>
</feature>
<proteinExistence type="inferred from homology"/>
<dbReference type="GO" id="GO:0004252">
    <property type="term" value="F:serine-type endopeptidase activity"/>
    <property type="evidence" value="ECO:0007669"/>
    <property type="project" value="UniProtKB-UniRule"/>
</dbReference>
<evidence type="ECO:0000259" key="8">
    <source>
        <dbReference type="Pfam" id="PF00082"/>
    </source>
</evidence>
<dbReference type="AlphaFoldDB" id="A0A7L4ZSH5"/>
<dbReference type="Pfam" id="PF00082">
    <property type="entry name" value="Peptidase_S8"/>
    <property type="match status" value="1"/>
</dbReference>
<dbReference type="InterPro" id="IPR015500">
    <property type="entry name" value="Peptidase_S8_subtilisin-rel"/>
</dbReference>
<keyword evidence="2 7" id="KW-0645">Protease</keyword>
<sequence length="652" mass="69492">MKNLHIYILSFLSFVCYSGIAQEKIDENLLAELKTKQAEEQVSFIVMLNDQVGLAELKRNQENLSRQQLHEQVVTMLQNKAKSTQQDFVSYLNMQKNRGDVISYKPLWIINAVLVKAKAKTVAEISQHKDIAYVYMDYLIASIRPMEETKASIAAANGVEDGVLLINADCLWAQGITGAGRLVSHLDTGVDGNHPALTAKWRGNAAGVTPGEAWFDPNGLSPSFPVDSGSHGTHTMGTILGSVPGDIIGVAYDSEWISAGVIDIGGISNTISKALLAFQWTADPDGNPATVSDVPDVSSNSWGLVPFAHVPAPCDTTFWSVIDNVEAATVVVVFAAGNEGSQGSSSLRTPADRATTAYNSFSVGALDTSGNTIASYSSRGPSTCTTDPALAIKPEVVARGSSVRSSVPGGGYSSFNGTSMATPHIAGAVALLRQVNPNATVDQIKDALMQSAIDLGTPGPDNNYGHGLIDVCAAALLISPCPVTLSITTNVPSGTDTQEASSAIEASNTISASATAIYHAGDEVVMIPGFDALNGSVFRAYIEGCTGTFVSRNSDNTIAYIDETTIQDVSNEPIIQKMHIAPNPNQGMFSVYFDEEESGTLQILDFKGDLIKTLDFENSTKLSVDIQRNLQGMYFVKVRTKSKTFVEKIIKK</sequence>
<dbReference type="SUPFAM" id="SSF52743">
    <property type="entry name" value="Subtilisin-like"/>
    <property type="match status" value="1"/>
</dbReference>
<protein>
    <submittedName>
        <fullName evidence="10">Bacillopeptidase F</fullName>
        <ecNumber evidence="10">3.4.21.-</ecNumber>
    </submittedName>
</protein>
<evidence type="ECO:0000256" key="3">
    <source>
        <dbReference type="ARBA" id="ARBA00022729"/>
    </source>
</evidence>
<gene>
    <name evidence="10" type="primary">bpr</name>
    <name evidence="10" type="ORF">IMCC3317_47300</name>
</gene>
<comment type="similarity">
    <text evidence="1 7">Belongs to the peptidase S8 family.</text>
</comment>
<dbReference type="InterPro" id="IPR023828">
    <property type="entry name" value="Peptidase_S8_Ser-AS"/>
</dbReference>
<name>A0A7L4ZSH5_9FLAO</name>
<dbReference type="Gene3D" id="3.40.50.200">
    <property type="entry name" value="Peptidase S8/S53 domain"/>
    <property type="match status" value="1"/>
</dbReference>
<dbReference type="NCBIfam" id="NF045639">
    <property type="entry name" value="GCX_COOH"/>
    <property type="match status" value="1"/>
</dbReference>
<dbReference type="PROSITE" id="PS00138">
    <property type="entry name" value="SUBTILASE_SER"/>
    <property type="match status" value="1"/>
</dbReference>
<organism evidence="10 11">
    <name type="scientific">Kordia antarctica</name>
    <dbReference type="NCBI Taxonomy" id="1218801"/>
    <lineage>
        <taxon>Bacteria</taxon>
        <taxon>Pseudomonadati</taxon>
        <taxon>Bacteroidota</taxon>
        <taxon>Flavobacteriia</taxon>
        <taxon>Flavobacteriales</taxon>
        <taxon>Flavobacteriaceae</taxon>
        <taxon>Kordia</taxon>
    </lineage>
</organism>
<dbReference type="PANTHER" id="PTHR43806">
    <property type="entry name" value="PEPTIDASE S8"/>
    <property type="match status" value="1"/>
</dbReference>
<reference evidence="10 11" key="1">
    <citation type="journal article" date="2013" name="Int. J. Syst. Evol. Microbiol.">
        <title>Kordia antarctica sp. nov., isolated from Antarctic seawater.</title>
        <authorList>
            <person name="Baek K."/>
            <person name="Choi A."/>
            <person name="Kang I."/>
            <person name="Lee K."/>
            <person name="Cho J.C."/>
        </authorList>
    </citation>
    <scope>NUCLEOTIDE SEQUENCE [LARGE SCALE GENOMIC DNA]</scope>
    <source>
        <strain evidence="10 11">IMCC3317</strain>
    </source>
</reference>
<evidence type="ECO:0000256" key="6">
    <source>
        <dbReference type="PIRSR" id="PIRSR615500-1"/>
    </source>
</evidence>
<keyword evidence="3" id="KW-0732">Signal</keyword>
<dbReference type="InterPro" id="IPR050131">
    <property type="entry name" value="Peptidase_S8_subtilisin-like"/>
</dbReference>
<evidence type="ECO:0000256" key="4">
    <source>
        <dbReference type="ARBA" id="ARBA00022801"/>
    </source>
</evidence>
<feature type="active site" description="Charge relay system" evidence="6 7">
    <location>
        <position position="231"/>
    </location>
</feature>
<dbReference type="InterPro" id="IPR055015">
    <property type="entry name" value="GCX_COOH"/>
</dbReference>
<dbReference type="Proteomes" id="UP000464657">
    <property type="component" value="Chromosome"/>
</dbReference>
<keyword evidence="11" id="KW-1185">Reference proteome</keyword>
<keyword evidence="5 7" id="KW-0720">Serine protease</keyword>
<dbReference type="KEGG" id="kan:IMCC3317_47300"/>
<dbReference type="InterPro" id="IPR036852">
    <property type="entry name" value="Peptidase_S8/S53_dom_sf"/>
</dbReference>
<feature type="active site" description="Charge relay system" evidence="6 7">
    <location>
        <position position="187"/>
    </location>
</feature>
<dbReference type="PRINTS" id="PR00723">
    <property type="entry name" value="SUBTILISIN"/>
</dbReference>